<proteinExistence type="predicted"/>
<gene>
    <name evidence="1" type="ORF">OCBIM_22009400mg</name>
</gene>
<organism evidence="1">
    <name type="scientific">Octopus bimaculoides</name>
    <name type="common">California two-spotted octopus</name>
    <dbReference type="NCBI Taxonomy" id="37653"/>
    <lineage>
        <taxon>Eukaryota</taxon>
        <taxon>Metazoa</taxon>
        <taxon>Spiralia</taxon>
        <taxon>Lophotrochozoa</taxon>
        <taxon>Mollusca</taxon>
        <taxon>Cephalopoda</taxon>
        <taxon>Coleoidea</taxon>
        <taxon>Octopodiformes</taxon>
        <taxon>Octopoda</taxon>
        <taxon>Incirrata</taxon>
        <taxon>Octopodidae</taxon>
        <taxon>Octopus</taxon>
    </lineage>
</organism>
<protein>
    <submittedName>
        <fullName evidence="1">Uncharacterized protein</fullName>
    </submittedName>
</protein>
<name>A0A0L8HPK7_OCTBM</name>
<dbReference type="EMBL" id="KQ417591">
    <property type="protein sequence ID" value="KOF91193.1"/>
    <property type="molecule type" value="Genomic_DNA"/>
</dbReference>
<accession>A0A0L8HPK7</accession>
<evidence type="ECO:0000313" key="1">
    <source>
        <dbReference type="EMBL" id="KOF91193.1"/>
    </source>
</evidence>
<dbReference type="AlphaFoldDB" id="A0A0L8HPK7"/>
<reference evidence="1" key="1">
    <citation type="submission" date="2015-07" db="EMBL/GenBank/DDBJ databases">
        <title>MeaNS - Measles Nucleotide Surveillance Program.</title>
        <authorList>
            <person name="Tran T."/>
            <person name="Druce J."/>
        </authorList>
    </citation>
    <scope>NUCLEOTIDE SEQUENCE</scope>
    <source>
        <strain evidence="1">UCB-OBI-ISO-001</strain>
        <tissue evidence="1">Gonad</tissue>
    </source>
</reference>
<sequence>MLFSFFPSTFLLVSVFIFLMLILCLSVCLTQSLPPFSPLSLSFFPIPLLIQSNLTDKQSFLALFLTHSLTHSLFPSLKPILELVYCYLG</sequence>